<reference evidence="1" key="1">
    <citation type="journal article" date="2022" name="bioRxiv">
        <title>Sequencing and chromosome-scale assembly of the giantPleurodeles waltlgenome.</title>
        <authorList>
            <person name="Brown T."/>
            <person name="Elewa A."/>
            <person name="Iarovenko S."/>
            <person name="Subramanian E."/>
            <person name="Araus A.J."/>
            <person name="Petzold A."/>
            <person name="Susuki M."/>
            <person name="Suzuki K.-i.T."/>
            <person name="Hayashi T."/>
            <person name="Toyoda A."/>
            <person name="Oliveira C."/>
            <person name="Osipova E."/>
            <person name="Leigh N.D."/>
            <person name="Simon A."/>
            <person name="Yun M.H."/>
        </authorList>
    </citation>
    <scope>NUCLEOTIDE SEQUENCE</scope>
    <source>
        <strain evidence="1">20211129_DDA</strain>
        <tissue evidence="1">Liver</tissue>
    </source>
</reference>
<proteinExistence type="predicted"/>
<dbReference type="EMBL" id="JANPWB010000011">
    <property type="protein sequence ID" value="KAJ1123165.1"/>
    <property type="molecule type" value="Genomic_DNA"/>
</dbReference>
<keyword evidence="2" id="KW-1185">Reference proteome</keyword>
<dbReference type="Proteomes" id="UP001066276">
    <property type="component" value="Chromosome 7"/>
</dbReference>
<dbReference type="AlphaFoldDB" id="A0AAV7P4K8"/>
<evidence type="ECO:0000313" key="1">
    <source>
        <dbReference type="EMBL" id="KAJ1123165.1"/>
    </source>
</evidence>
<protein>
    <submittedName>
        <fullName evidence="1">Uncharacterized protein</fullName>
    </submittedName>
</protein>
<sequence>MANHLKVELQMKDGDFLIETAPPDKVSKKDNVMGKRVKAMNRGILSVPVWSYFEPICTVRVAAVCTLVRVAAWHSAFSFRFSGLQGSTFLYQASTAQHAWVLLSPWWAELAALLSCWTSDLTPGPLLSILAGPEQLPPAVGMPDSQSHRAWAHTATLVPGHGVGR</sequence>
<gene>
    <name evidence="1" type="ORF">NDU88_001638</name>
</gene>
<accession>A0AAV7P4K8</accession>
<evidence type="ECO:0000313" key="2">
    <source>
        <dbReference type="Proteomes" id="UP001066276"/>
    </source>
</evidence>
<name>A0AAV7P4K8_PLEWA</name>
<comment type="caution">
    <text evidence="1">The sequence shown here is derived from an EMBL/GenBank/DDBJ whole genome shotgun (WGS) entry which is preliminary data.</text>
</comment>
<organism evidence="1 2">
    <name type="scientific">Pleurodeles waltl</name>
    <name type="common">Iberian ribbed newt</name>
    <dbReference type="NCBI Taxonomy" id="8319"/>
    <lineage>
        <taxon>Eukaryota</taxon>
        <taxon>Metazoa</taxon>
        <taxon>Chordata</taxon>
        <taxon>Craniata</taxon>
        <taxon>Vertebrata</taxon>
        <taxon>Euteleostomi</taxon>
        <taxon>Amphibia</taxon>
        <taxon>Batrachia</taxon>
        <taxon>Caudata</taxon>
        <taxon>Salamandroidea</taxon>
        <taxon>Salamandridae</taxon>
        <taxon>Pleurodelinae</taxon>
        <taxon>Pleurodeles</taxon>
    </lineage>
</organism>